<protein>
    <submittedName>
        <fullName evidence="2">Uncharacterized protein</fullName>
    </submittedName>
</protein>
<organism evidence="2 3">
    <name type="scientific">Vespula squamosa</name>
    <name type="common">Southern yellow jacket</name>
    <name type="synonym">Wasp</name>
    <dbReference type="NCBI Taxonomy" id="30214"/>
    <lineage>
        <taxon>Eukaryota</taxon>
        <taxon>Metazoa</taxon>
        <taxon>Ecdysozoa</taxon>
        <taxon>Arthropoda</taxon>
        <taxon>Hexapoda</taxon>
        <taxon>Insecta</taxon>
        <taxon>Pterygota</taxon>
        <taxon>Neoptera</taxon>
        <taxon>Endopterygota</taxon>
        <taxon>Hymenoptera</taxon>
        <taxon>Apocrita</taxon>
        <taxon>Aculeata</taxon>
        <taxon>Vespoidea</taxon>
        <taxon>Vespidae</taxon>
        <taxon>Vespinae</taxon>
        <taxon>Vespula</taxon>
    </lineage>
</organism>
<feature type="region of interest" description="Disordered" evidence="1">
    <location>
        <begin position="80"/>
        <end position="111"/>
    </location>
</feature>
<dbReference type="AlphaFoldDB" id="A0ABD2C560"/>
<reference evidence="2 3" key="1">
    <citation type="journal article" date="2024" name="Ann. Entomol. Soc. Am.">
        <title>Genomic analyses of the southern and eastern yellowjacket wasps (Hymenoptera: Vespidae) reveal evolutionary signatures of social life.</title>
        <authorList>
            <person name="Catto M.A."/>
            <person name="Caine P.B."/>
            <person name="Orr S.E."/>
            <person name="Hunt B.G."/>
            <person name="Goodisman M.A.D."/>
        </authorList>
    </citation>
    <scope>NUCLEOTIDE SEQUENCE [LARGE SCALE GENOMIC DNA]</scope>
    <source>
        <strain evidence="2">233</strain>
        <tissue evidence="2">Head and thorax</tissue>
    </source>
</reference>
<keyword evidence="3" id="KW-1185">Reference proteome</keyword>
<gene>
    <name evidence="2" type="ORF">V1478_000325</name>
</gene>
<sequence length="111" mass="12208">MPYARLQLCTGWTEKRKEGEREIFVVIVVVVGGGRRTLRDPGPVFDRVATPDAGPDAGVCETLRTSLAVPPEALFTRLSRFPAPSRLSPPSPRHHFPSTPPTHSSTCDQHH</sequence>
<evidence type="ECO:0000313" key="3">
    <source>
        <dbReference type="Proteomes" id="UP001607302"/>
    </source>
</evidence>
<dbReference type="Proteomes" id="UP001607302">
    <property type="component" value="Unassembled WGS sequence"/>
</dbReference>
<proteinExistence type="predicted"/>
<name>A0ABD2C560_VESSQ</name>
<evidence type="ECO:0000313" key="2">
    <source>
        <dbReference type="EMBL" id="KAL2740184.1"/>
    </source>
</evidence>
<dbReference type="EMBL" id="JAUDFV010000020">
    <property type="protein sequence ID" value="KAL2740184.1"/>
    <property type="molecule type" value="Genomic_DNA"/>
</dbReference>
<accession>A0ABD2C560</accession>
<feature type="compositionally biased region" description="Low complexity" evidence="1">
    <location>
        <begin position="101"/>
        <end position="111"/>
    </location>
</feature>
<comment type="caution">
    <text evidence="2">The sequence shown here is derived from an EMBL/GenBank/DDBJ whole genome shotgun (WGS) entry which is preliminary data.</text>
</comment>
<evidence type="ECO:0000256" key="1">
    <source>
        <dbReference type="SAM" id="MobiDB-lite"/>
    </source>
</evidence>